<dbReference type="PANTHER" id="PTHR37419:SF1">
    <property type="entry name" value="SERINE_THREONINE-PROTEIN KINASE TOXIN HIPA"/>
    <property type="match status" value="1"/>
</dbReference>
<feature type="domain" description="HipA-like C-terminal" evidence="4">
    <location>
        <begin position="138"/>
        <end position="351"/>
    </location>
</feature>
<keyword evidence="2" id="KW-0808">Transferase</keyword>
<comment type="caution">
    <text evidence="6">The sequence shown here is derived from an EMBL/GenBank/DDBJ whole genome shotgun (WGS) entry which is preliminary data.</text>
</comment>
<evidence type="ECO:0000313" key="6">
    <source>
        <dbReference type="EMBL" id="KGM18939.1"/>
    </source>
</evidence>
<dbReference type="Pfam" id="PF07804">
    <property type="entry name" value="HipA_C"/>
    <property type="match status" value="1"/>
</dbReference>
<dbReference type="NCBIfam" id="TIGR03071">
    <property type="entry name" value="couple_hipA"/>
    <property type="match status" value="1"/>
</dbReference>
<evidence type="ECO:0008006" key="8">
    <source>
        <dbReference type="Google" id="ProtNLM"/>
    </source>
</evidence>
<keyword evidence="3" id="KW-0418">Kinase</keyword>
<comment type="similarity">
    <text evidence="1">Belongs to the HipA Ser/Thr kinase family.</text>
</comment>
<dbReference type="Pfam" id="PF13657">
    <property type="entry name" value="Couple_hipA"/>
    <property type="match status" value="1"/>
</dbReference>
<evidence type="ECO:0000259" key="5">
    <source>
        <dbReference type="Pfam" id="PF13657"/>
    </source>
</evidence>
<sequence>MIANVWAGDTLAATITRDRTGTTFQYLTEYKLSDLPAIATTLPKGAPPIMLPPGQLPAFFAGLLPEGRRLSALKRSVKTSADDDLGLLLSVGENTVGNVSVLPEGREPAIIPGSVDLSSDGVDFSPVLAAAGVGDPHALAGVQDKASARTIAMPVGGEAIVKLSPPEYPGLVENEYSCLRAYRAMPMAKKRVVHADIVHDKNGLPGLVVRRFDGCFPHKYPVEDAGQLLGIYPADKYNVSFEEVCEQVLAVVAAPRLAARDLMLQLAFAWLSGNGDMHAKNVSVINKGFGYELAPVYDIPSTVPYGDRTLALEVGGNEVGLSRKRFIALCEHFGVAEKLANKVAHQALNATADLASVLIEAAAFDARRARDLTRILRNRRQHW</sequence>
<accession>A0A0A2DM28</accession>
<dbReference type="InterPro" id="IPR012893">
    <property type="entry name" value="HipA-like_C"/>
</dbReference>
<evidence type="ECO:0000256" key="1">
    <source>
        <dbReference type="ARBA" id="ARBA00010164"/>
    </source>
</evidence>
<dbReference type="EMBL" id="JRVJ01000004">
    <property type="protein sequence ID" value="KGM18939.1"/>
    <property type="molecule type" value="Genomic_DNA"/>
</dbReference>
<dbReference type="GeneID" id="300553534"/>
<dbReference type="GO" id="GO:0005829">
    <property type="term" value="C:cytosol"/>
    <property type="evidence" value="ECO:0007669"/>
    <property type="project" value="TreeGrafter"/>
</dbReference>
<dbReference type="AlphaFoldDB" id="A0A0A2DM28"/>
<name>A0A0A2DM28_9CORY</name>
<evidence type="ECO:0000259" key="4">
    <source>
        <dbReference type="Pfam" id="PF07804"/>
    </source>
</evidence>
<evidence type="ECO:0000256" key="2">
    <source>
        <dbReference type="ARBA" id="ARBA00022679"/>
    </source>
</evidence>
<protein>
    <recommendedName>
        <fullName evidence="8">Phosphatidylinositol kinase</fullName>
    </recommendedName>
</protein>
<dbReference type="PANTHER" id="PTHR37419">
    <property type="entry name" value="SERINE/THREONINE-PROTEIN KINASE TOXIN HIPA"/>
    <property type="match status" value="1"/>
</dbReference>
<organism evidence="6 7">
    <name type="scientific">Corynebacterium auriscanis</name>
    <dbReference type="NCBI Taxonomy" id="99807"/>
    <lineage>
        <taxon>Bacteria</taxon>
        <taxon>Bacillati</taxon>
        <taxon>Actinomycetota</taxon>
        <taxon>Actinomycetes</taxon>
        <taxon>Mycobacteriales</taxon>
        <taxon>Corynebacteriaceae</taxon>
        <taxon>Corynebacterium</taxon>
    </lineage>
</organism>
<dbReference type="Proteomes" id="UP000030145">
    <property type="component" value="Unassembled WGS sequence"/>
</dbReference>
<evidence type="ECO:0000313" key="7">
    <source>
        <dbReference type="Proteomes" id="UP000030145"/>
    </source>
</evidence>
<dbReference type="GO" id="GO:0004674">
    <property type="term" value="F:protein serine/threonine kinase activity"/>
    <property type="evidence" value="ECO:0007669"/>
    <property type="project" value="TreeGrafter"/>
</dbReference>
<keyword evidence="7" id="KW-1185">Reference proteome</keyword>
<dbReference type="InterPro" id="IPR017508">
    <property type="entry name" value="HipA_N1"/>
</dbReference>
<dbReference type="RefSeq" id="WP_035113729.1">
    <property type="nucleotide sequence ID" value="NZ_CP047046.1"/>
</dbReference>
<dbReference type="InterPro" id="IPR052028">
    <property type="entry name" value="HipA_Ser/Thr_kinase"/>
</dbReference>
<gene>
    <name evidence="6" type="ORF">MA47_04960</name>
</gene>
<proteinExistence type="inferred from homology"/>
<feature type="domain" description="HipA N-terminal subdomain 1" evidence="5">
    <location>
        <begin position="4"/>
        <end position="101"/>
    </location>
</feature>
<evidence type="ECO:0000256" key="3">
    <source>
        <dbReference type="ARBA" id="ARBA00022777"/>
    </source>
</evidence>
<reference evidence="6 7" key="1">
    <citation type="submission" date="2014-10" db="EMBL/GenBank/DDBJ databases">
        <title>Whole Genome sequence of Corynebacterium auriscanis strain CIP 106629.</title>
        <authorList>
            <person name="Hassan S.S."/>
            <person name="Jamal S.B."/>
            <person name="Tiwari S."/>
            <person name="Oliveira L.D.C."/>
            <person name="Souza F."/>
            <person name="Mariano D.C."/>
            <person name="Almeida S."/>
            <person name="Dorella F."/>
            <person name="Pereira F."/>
            <person name="Carvalho A."/>
            <person name="Leal C.A."/>
            <person name="Soares S.D.C."/>
            <person name="Figueiredo H.C."/>
            <person name="Silva A."/>
            <person name="Azevedo V.A."/>
        </authorList>
    </citation>
    <scope>NUCLEOTIDE SEQUENCE [LARGE SCALE GENOMIC DNA]</scope>
    <source>
        <strain evidence="6 7">CIP 106629</strain>
    </source>
</reference>